<evidence type="ECO:0000256" key="8">
    <source>
        <dbReference type="ARBA" id="ARBA00022777"/>
    </source>
</evidence>
<evidence type="ECO:0000256" key="14">
    <source>
        <dbReference type="SAM" id="Phobius"/>
    </source>
</evidence>
<dbReference type="Pfam" id="PF00512">
    <property type="entry name" value="HisKA"/>
    <property type="match status" value="1"/>
</dbReference>
<comment type="catalytic activity">
    <reaction evidence="1">
        <text>ATP + protein L-histidine = ADP + protein N-phospho-L-histidine.</text>
        <dbReference type="EC" id="2.7.13.3"/>
    </reaction>
</comment>
<name>A0A1G9SGL1_9PROT</name>
<dbReference type="PANTHER" id="PTHR45339:SF1">
    <property type="entry name" value="HYBRID SIGNAL TRANSDUCTION HISTIDINE KINASE J"/>
    <property type="match status" value="1"/>
</dbReference>
<dbReference type="InterPro" id="IPR001789">
    <property type="entry name" value="Sig_transdc_resp-reg_receiver"/>
</dbReference>
<dbReference type="CDD" id="cd00082">
    <property type="entry name" value="HisKA"/>
    <property type="match status" value="1"/>
</dbReference>
<dbReference type="PRINTS" id="PR00344">
    <property type="entry name" value="BCTRLSENSOR"/>
</dbReference>
<dbReference type="InterPro" id="IPR005467">
    <property type="entry name" value="His_kinase_dom"/>
</dbReference>
<dbReference type="SMART" id="SM00387">
    <property type="entry name" value="HATPase_c"/>
    <property type="match status" value="1"/>
</dbReference>
<dbReference type="SUPFAM" id="SSF55874">
    <property type="entry name" value="ATPase domain of HSP90 chaperone/DNA topoisomerase II/histidine kinase"/>
    <property type="match status" value="1"/>
</dbReference>
<dbReference type="AlphaFoldDB" id="A0A1G9SGL1"/>
<evidence type="ECO:0000256" key="7">
    <source>
        <dbReference type="ARBA" id="ARBA00022741"/>
    </source>
</evidence>
<keyword evidence="10 14" id="KW-1133">Transmembrane helix</keyword>
<dbReference type="CDD" id="cd16922">
    <property type="entry name" value="HATPase_EvgS-ArcB-TorS-like"/>
    <property type="match status" value="1"/>
</dbReference>
<feature type="transmembrane region" description="Helical" evidence="14">
    <location>
        <begin position="73"/>
        <end position="91"/>
    </location>
</feature>
<evidence type="ECO:0000256" key="5">
    <source>
        <dbReference type="ARBA" id="ARBA00022679"/>
    </source>
</evidence>
<dbReference type="STRING" id="144026.SAMN04488568_109104"/>
<dbReference type="Gene3D" id="3.30.565.10">
    <property type="entry name" value="Histidine kinase-like ATPase, C-terminal domain"/>
    <property type="match status" value="1"/>
</dbReference>
<evidence type="ECO:0000259" key="16">
    <source>
        <dbReference type="PROSITE" id="PS50110"/>
    </source>
</evidence>
<keyword evidence="7" id="KW-0547">Nucleotide-binding</keyword>
<organism evidence="17 18">
    <name type="scientific">Maricaulis salignorans</name>
    <dbReference type="NCBI Taxonomy" id="144026"/>
    <lineage>
        <taxon>Bacteria</taxon>
        <taxon>Pseudomonadati</taxon>
        <taxon>Pseudomonadota</taxon>
        <taxon>Alphaproteobacteria</taxon>
        <taxon>Maricaulales</taxon>
        <taxon>Maricaulaceae</taxon>
        <taxon>Maricaulis</taxon>
    </lineage>
</organism>
<gene>
    <name evidence="17" type="ORF">SAMN04488568_109104</name>
</gene>
<dbReference type="PANTHER" id="PTHR45339">
    <property type="entry name" value="HYBRID SIGNAL TRANSDUCTION HISTIDINE KINASE J"/>
    <property type="match status" value="1"/>
</dbReference>
<evidence type="ECO:0000313" key="17">
    <source>
        <dbReference type="EMBL" id="SDM34541.1"/>
    </source>
</evidence>
<dbReference type="Proteomes" id="UP000199759">
    <property type="component" value="Unassembled WGS sequence"/>
</dbReference>
<keyword evidence="11" id="KW-0902">Two-component regulatory system</keyword>
<reference evidence="17 18" key="1">
    <citation type="submission" date="2016-10" db="EMBL/GenBank/DDBJ databases">
        <authorList>
            <person name="de Groot N.N."/>
        </authorList>
    </citation>
    <scope>NUCLEOTIDE SEQUENCE [LARGE SCALE GENOMIC DNA]</scope>
    <source>
        <strain evidence="17 18">DSM 16077</strain>
    </source>
</reference>
<evidence type="ECO:0000256" key="13">
    <source>
        <dbReference type="PROSITE-ProRule" id="PRU00169"/>
    </source>
</evidence>
<dbReference type="PROSITE" id="PS50110">
    <property type="entry name" value="RESPONSE_REGULATORY"/>
    <property type="match status" value="1"/>
</dbReference>
<keyword evidence="12 14" id="KW-0472">Membrane</keyword>
<accession>A0A1G9SGL1</accession>
<dbReference type="Pfam" id="PF00072">
    <property type="entry name" value="Response_reg"/>
    <property type="match status" value="1"/>
</dbReference>
<keyword evidence="5" id="KW-0808">Transferase</keyword>
<evidence type="ECO:0000256" key="3">
    <source>
        <dbReference type="ARBA" id="ARBA00012438"/>
    </source>
</evidence>
<keyword evidence="8 17" id="KW-0418">Kinase</keyword>
<dbReference type="CDD" id="cd17546">
    <property type="entry name" value="REC_hyHK_CKI1_RcsC-like"/>
    <property type="match status" value="1"/>
</dbReference>
<dbReference type="FunFam" id="1.10.287.130:FF:000004">
    <property type="entry name" value="Ethylene receptor 1"/>
    <property type="match status" value="1"/>
</dbReference>
<dbReference type="InterPro" id="IPR036890">
    <property type="entry name" value="HATPase_C_sf"/>
</dbReference>
<feature type="transmembrane region" description="Helical" evidence="14">
    <location>
        <begin position="46"/>
        <end position="66"/>
    </location>
</feature>
<feature type="transmembrane region" description="Helical" evidence="14">
    <location>
        <begin position="153"/>
        <end position="171"/>
    </location>
</feature>
<keyword evidence="18" id="KW-1185">Reference proteome</keyword>
<dbReference type="GO" id="GO:0005524">
    <property type="term" value="F:ATP binding"/>
    <property type="evidence" value="ECO:0007669"/>
    <property type="project" value="UniProtKB-KW"/>
</dbReference>
<dbReference type="SMART" id="SM00448">
    <property type="entry name" value="REC"/>
    <property type="match status" value="1"/>
</dbReference>
<feature type="transmembrane region" description="Helical" evidence="14">
    <location>
        <begin position="18"/>
        <end position="40"/>
    </location>
</feature>
<dbReference type="EC" id="2.7.13.3" evidence="3"/>
<evidence type="ECO:0000256" key="6">
    <source>
        <dbReference type="ARBA" id="ARBA00022692"/>
    </source>
</evidence>
<protein>
    <recommendedName>
        <fullName evidence="3">histidine kinase</fullName>
        <ecNumber evidence="3">2.7.13.3</ecNumber>
    </recommendedName>
</protein>
<evidence type="ECO:0000313" key="18">
    <source>
        <dbReference type="Proteomes" id="UP000199759"/>
    </source>
</evidence>
<dbReference type="InterPro" id="IPR004358">
    <property type="entry name" value="Sig_transdc_His_kin-like_C"/>
</dbReference>
<sequence length="595" mass="62457">MIGVDAETGFDRTIRYRVALAFTAIMVATALINVAVLVLSGEGRPGMAALGLTSGLVFAATGLVGLKLRKPNLTIALVLAVTILTLLGAVWGNRGGFPPAMIYLPGIALGVYVAWGFRAVAAAGAVFVVLLAAVVFASQRLAGTPLEVLPPELVAVLAIVTGFATLWVVFLGSTFRSAMHAANADLETANERLHSALQAAEAANHSKSEFLAMMSHEIRTPLNGVLGMTRVLQGDGELTERQAHSLAVINESGENLLELLNDILDLSKIEADAIAIEEIELDIVALAASVTRHWQLQSEAKGLSLNFADHDIAYPALLGDPLRIRQILNNLLGNAVKFTSAGQITVELSQAAPDADGCVETVLTVIDSGNGIAADKLATIFNAFSQADSSTTRKFGGTGLGLAICRKLADRMGGRISVESETGVGSRFTFALRSHPGTGMLPVEAEAIVPPLRPGRPVSILAVDDVRTNQLVLAAMLGQSVLGDAITIDCASSGVEAIAAASVTSYDVILMDIQMPEMDGYMAIRRLREAPATAAVPVIAVTALTSELDRRKLTEAGFCDYLCKPFEVSALRQALARQLPSAQPAAGQRLARGGR</sequence>
<evidence type="ECO:0000256" key="12">
    <source>
        <dbReference type="ARBA" id="ARBA00023136"/>
    </source>
</evidence>
<dbReference type="InterPro" id="IPR003594">
    <property type="entry name" value="HATPase_dom"/>
</dbReference>
<dbReference type="InterPro" id="IPR036097">
    <property type="entry name" value="HisK_dim/P_sf"/>
</dbReference>
<dbReference type="InterPro" id="IPR011006">
    <property type="entry name" value="CheY-like_superfamily"/>
</dbReference>
<feature type="domain" description="Histidine kinase" evidence="15">
    <location>
        <begin position="213"/>
        <end position="436"/>
    </location>
</feature>
<evidence type="ECO:0000256" key="9">
    <source>
        <dbReference type="ARBA" id="ARBA00022840"/>
    </source>
</evidence>
<dbReference type="InterPro" id="IPR003661">
    <property type="entry name" value="HisK_dim/P_dom"/>
</dbReference>
<comment type="subcellular location">
    <subcellularLocation>
        <location evidence="2">Membrane</location>
    </subcellularLocation>
</comment>
<proteinExistence type="predicted"/>
<evidence type="ECO:0000256" key="4">
    <source>
        <dbReference type="ARBA" id="ARBA00022553"/>
    </source>
</evidence>
<evidence type="ECO:0000256" key="2">
    <source>
        <dbReference type="ARBA" id="ARBA00004370"/>
    </source>
</evidence>
<dbReference type="SUPFAM" id="SSF47384">
    <property type="entry name" value="Homodimeric domain of signal transducing histidine kinase"/>
    <property type="match status" value="1"/>
</dbReference>
<evidence type="ECO:0000256" key="10">
    <source>
        <dbReference type="ARBA" id="ARBA00022989"/>
    </source>
</evidence>
<dbReference type="EMBL" id="FNHG01000009">
    <property type="protein sequence ID" value="SDM34541.1"/>
    <property type="molecule type" value="Genomic_DNA"/>
</dbReference>
<keyword evidence="6 14" id="KW-0812">Transmembrane</keyword>
<feature type="modified residue" description="4-aspartylphosphate" evidence="13">
    <location>
        <position position="512"/>
    </location>
</feature>
<evidence type="ECO:0000256" key="1">
    <source>
        <dbReference type="ARBA" id="ARBA00000085"/>
    </source>
</evidence>
<dbReference type="SUPFAM" id="SSF52172">
    <property type="entry name" value="CheY-like"/>
    <property type="match status" value="1"/>
</dbReference>
<feature type="domain" description="Response regulatory" evidence="16">
    <location>
        <begin position="459"/>
        <end position="579"/>
    </location>
</feature>
<dbReference type="Gene3D" id="3.40.50.2300">
    <property type="match status" value="1"/>
</dbReference>
<dbReference type="Pfam" id="PF02518">
    <property type="entry name" value="HATPase_c"/>
    <property type="match status" value="1"/>
</dbReference>
<keyword evidence="9" id="KW-0067">ATP-binding</keyword>
<dbReference type="GO" id="GO:0016020">
    <property type="term" value="C:membrane"/>
    <property type="evidence" value="ECO:0007669"/>
    <property type="project" value="UniProtKB-SubCell"/>
</dbReference>
<evidence type="ECO:0000256" key="11">
    <source>
        <dbReference type="ARBA" id="ARBA00023012"/>
    </source>
</evidence>
<feature type="transmembrane region" description="Helical" evidence="14">
    <location>
        <begin position="122"/>
        <end position="141"/>
    </location>
</feature>
<dbReference type="Gene3D" id="1.10.287.130">
    <property type="match status" value="1"/>
</dbReference>
<dbReference type="GO" id="GO:0000155">
    <property type="term" value="F:phosphorelay sensor kinase activity"/>
    <property type="evidence" value="ECO:0007669"/>
    <property type="project" value="InterPro"/>
</dbReference>
<dbReference type="FunFam" id="3.30.565.10:FF:000010">
    <property type="entry name" value="Sensor histidine kinase RcsC"/>
    <property type="match status" value="1"/>
</dbReference>
<dbReference type="PROSITE" id="PS50109">
    <property type="entry name" value="HIS_KIN"/>
    <property type="match status" value="1"/>
</dbReference>
<dbReference type="SMART" id="SM00388">
    <property type="entry name" value="HisKA"/>
    <property type="match status" value="1"/>
</dbReference>
<keyword evidence="4 13" id="KW-0597">Phosphoprotein</keyword>
<evidence type="ECO:0000259" key="15">
    <source>
        <dbReference type="PROSITE" id="PS50109"/>
    </source>
</evidence>